<keyword evidence="2" id="KW-1185">Reference proteome</keyword>
<gene>
    <name evidence="1" type="ORF">SAMEA4029010_CIC11G00000002200</name>
</gene>
<name>A0A1L0BNK5_9ASCO</name>
<dbReference type="Proteomes" id="UP000182334">
    <property type="component" value="Chromosome III"/>
</dbReference>
<accession>A0A1L0BNK5</accession>
<protein>
    <submittedName>
        <fullName evidence="1">CIC11C00000002200</fullName>
    </submittedName>
</protein>
<organism evidence="1 2">
    <name type="scientific">Sungouiella intermedia</name>
    <dbReference type="NCBI Taxonomy" id="45354"/>
    <lineage>
        <taxon>Eukaryota</taxon>
        <taxon>Fungi</taxon>
        <taxon>Dikarya</taxon>
        <taxon>Ascomycota</taxon>
        <taxon>Saccharomycotina</taxon>
        <taxon>Pichiomycetes</taxon>
        <taxon>Metschnikowiaceae</taxon>
        <taxon>Sungouiella</taxon>
    </lineage>
</organism>
<dbReference type="Gene3D" id="2.130.10.10">
    <property type="entry name" value="YVTN repeat-like/Quinoprotein amine dehydrogenase"/>
    <property type="match status" value="1"/>
</dbReference>
<dbReference type="OrthoDB" id="1932312at2759"/>
<evidence type="ECO:0000313" key="1">
    <source>
        <dbReference type="EMBL" id="SGZ51754.1"/>
    </source>
</evidence>
<dbReference type="InterPro" id="IPR036322">
    <property type="entry name" value="WD40_repeat_dom_sf"/>
</dbReference>
<dbReference type="AlphaFoldDB" id="A0A1L0BNK5"/>
<dbReference type="EMBL" id="LT635758">
    <property type="protein sequence ID" value="SGZ51754.1"/>
    <property type="molecule type" value="Genomic_DNA"/>
</dbReference>
<dbReference type="SUPFAM" id="SSF50978">
    <property type="entry name" value="WD40 repeat-like"/>
    <property type="match status" value="1"/>
</dbReference>
<dbReference type="STRING" id="45354.A0A1L0BNK5"/>
<dbReference type="PROSITE" id="PS50896">
    <property type="entry name" value="LISH"/>
    <property type="match status" value="1"/>
</dbReference>
<dbReference type="InterPro" id="IPR015943">
    <property type="entry name" value="WD40/YVTN_repeat-like_dom_sf"/>
</dbReference>
<reference evidence="1 2" key="1">
    <citation type="submission" date="2016-10" db="EMBL/GenBank/DDBJ databases">
        <authorList>
            <person name="de Groot N.N."/>
        </authorList>
    </citation>
    <scope>NUCLEOTIDE SEQUENCE [LARGE SCALE GENOMIC DNA]</scope>
    <source>
        <strain evidence="1 2">CBS 141442</strain>
    </source>
</reference>
<proteinExistence type="predicted"/>
<sequence length="418" mass="47304">MSVYNFIAHFLKENGYDETLRTFEKEHGSQISTDLPHDEALTDIITDRMKYLSTQSQPDARQDYWLQEDLVKIKEAQFKEWSAPYPKKNRRLGLLDDLVVSSDVFKSNDTAYVVCGTSGKALVVFDLQTGTIVLEIKDVIGKVVIRRIVVSSQYVLLCGMNGKVYVGSFSDDMKSFDLLFEEQIHSRLITDVRVVLWNNHDHLVSMGWDFLVKVWKINSDSLQQVGKPFKLANQGTCLDACNYNDVLYVTVGKNEITLMDVLRMDETHELQLDCRIALNDAEFSASGFTPMCVKIFNQGGIPLVAVGTSHEPYMRVVIVSLKDVGSEHADIKRSQIIANLNTMSPQDKYSQANIAWRFDGSGLWIMGEDGIIRGLDISKQCVALELKEHDGRIKTSTVFEDIVITCGTDKQILKWIHE</sequence>
<dbReference type="InterPro" id="IPR006594">
    <property type="entry name" value="LisH"/>
</dbReference>
<evidence type="ECO:0000313" key="2">
    <source>
        <dbReference type="Proteomes" id="UP000182334"/>
    </source>
</evidence>